<accession>H0QXL1</accession>
<gene>
    <name evidence="2" type="primary">speE</name>
    <name evidence="2" type="ORF">GOEFS_035_00940</name>
</gene>
<dbReference type="eggNOG" id="COG4262">
    <property type="taxonomic scope" value="Bacteria"/>
</dbReference>
<comment type="caution">
    <text evidence="2">The sequence shown here is derived from an EMBL/GenBank/DDBJ whole genome shotgun (WGS) entry which is preliminary data.</text>
</comment>
<dbReference type="STRING" id="1077974.GOEFS_035_00940"/>
<feature type="non-terminal residue" evidence="2">
    <location>
        <position position="94"/>
    </location>
</feature>
<feature type="transmembrane region" description="Helical" evidence="1">
    <location>
        <begin position="76"/>
        <end position="93"/>
    </location>
</feature>
<feature type="transmembrane region" description="Helical" evidence="1">
    <location>
        <begin position="16"/>
        <end position="44"/>
    </location>
</feature>
<keyword evidence="1" id="KW-1133">Transmembrane helix</keyword>
<dbReference type="EMBL" id="BAEH01000035">
    <property type="protein sequence ID" value="GAB17562.1"/>
    <property type="molecule type" value="Genomic_DNA"/>
</dbReference>
<proteinExistence type="predicted"/>
<evidence type="ECO:0000256" key="1">
    <source>
        <dbReference type="SAM" id="Phobius"/>
    </source>
</evidence>
<evidence type="ECO:0000313" key="2">
    <source>
        <dbReference type="EMBL" id="GAB17562.1"/>
    </source>
</evidence>
<keyword evidence="1" id="KW-0472">Membrane</keyword>
<keyword evidence="3" id="KW-1185">Reference proteome</keyword>
<protein>
    <submittedName>
        <fullName evidence="2">Spermidine synthase</fullName>
    </submittedName>
</protein>
<evidence type="ECO:0000313" key="3">
    <source>
        <dbReference type="Proteomes" id="UP000035034"/>
    </source>
</evidence>
<feature type="transmembrane region" description="Helical" evidence="1">
    <location>
        <begin position="50"/>
        <end position="69"/>
    </location>
</feature>
<reference evidence="2 3" key="1">
    <citation type="submission" date="2011-12" db="EMBL/GenBank/DDBJ databases">
        <title>Whole genome shotgun sequence of Gordonia effusa NBRC 100432.</title>
        <authorList>
            <person name="Yoshida I."/>
            <person name="Takarada H."/>
            <person name="Hosoyama A."/>
            <person name="Tsuchikane K."/>
            <person name="Katsumata H."/>
            <person name="Yamazaki S."/>
            <person name="Fujita N."/>
        </authorList>
    </citation>
    <scope>NUCLEOTIDE SEQUENCE [LARGE SCALE GENOMIC DNA]</scope>
    <source>
        <strain evidence="2 3">NBRC 100432</strain>
    </source>
</reference>
<organism evidence="2 3">
    <name type="scientific">Gordonia effusa NBRC 100432</name>
    <dbReference type="NCBI Taxonomy" id="1077974"/>
    <lineage>
        <taxon>Bacteria</taxon>
        <taxon>Bacillati</taxon>
        <taxon>Actinomycetota</taxon>
        <taxon>Actinomycetes</taxon>
        <taxon>Mycobacteriales</taxon>
        <taxon>Gordoniaceae</taxon>
        <taxon>Gordonia</taxon>
    </lineage>
</organism>
<sequence>MTVEPPSIPNARFARAALLGVVFVCAACGLAYELALISLGSFLIGNTATQASIVLAVMVFAMGIGSLAAKPLQRHAATAFAVIELALALLGGLS</sequence>
<dbReference type="Proteomes" id="UP000035034">
    <property type="component" value="Unassembled WGS sequence"/>
</dbReference>
<dbReference type="AlphaFoldDB" id="H0QXL1"/>
<name>H0QXL1_9ACTN</name>
<keyword evidence="1" id="KW-0812">Transmembrane</keyword>